<dbReference type="InterPro" id="IPR006103">
    <property type="entry name" value="Glyco_hydro_2_cat"/>
</dbReference>
<accession>A0A376ZPH9</accession>
<dbReference type="EC" id="3.2.1.23" evidence="3"/>
<evidence type="ECO:0000259" key="9">
    <source>
        <dbReference type="Pfam" id="PF02837"/>
    </source>
</evidence>
<dbReference type="InterPro" id="IPR017853">
    <property type="entry name" value="GH"/>
</dbReference>
<evidence type="ECO:0000313" key="11">
    <source>
        <dbReference type="Proteomes" id="UP000255543"/>
    </source>
</evidence>
<feature type="domain" description="Glycoside hydrolase family 2 catalytic" evidence="8">
    <location>
        <begin position="149"/>
        <end position="230"/>
    </location>
</feature>
<reference evidence="10 11" key="1">
    <citation type="submission" date="2018-06" db="EMBL/GenBank/DDBJ databases">
        <authorList>
            <consortium name="Pathogen Informatics"/>
            <person name="Doyle S."/>
        </authorList>
    </citation>
    <scope>NUCLEOTIDE SEQUENCE [LARGE SCALE GENOMIC DNA]</scope>
    <source>
        <strain evidence="10 11">NCTC8179</strain>
    </source>
</reference>
<dbReference type="InterPro" id="IPR023230">
    <property type="entry name" value="Glyco_hydro_2_CS"/>
</dbReference>
<dbReference type="GO" id="GO:0009341">
    <property type="term" value="C:beta-galactosidase complex"/>
    <property type="evidence" value="ECO:0007669"/>
    <property type="project" value="TreeGrafter"/>
</dbReference>
<dbReference type="InterPro" id="IPR006104">
    <property type="entry name" value="Glyco_hydro_2_N"/>
</dbReference>
<dbReference type="Pfam" id="PF00703">
    <property type="entry name" value="Glyco_hydro_2"/>
    <property type="match status" value="1"/>
</dbReference>
<comment type="catalytic activity">
    <reaction evidence="1">
        <text>Hydrolysis of terminal non-reducing beta-D-galactose residues in beta-D-galactosides.</text>
        <dbReference type="EC" id="3.2.1.23"/>
    </reaction>
</comment>
<organism evidence="10 11">
    <name type="scientific">Escherichia coli</name>
    <dbReference type="NCBI Taxonomy" id="562"/>
    <lineage>
        <taxon>Bacteria</taxon>
        <taxon>Pseudomonadati</taxon>
        <taxon>Pseudomonadota</taxon>
        <taxon>Gammaproteobacteria</taxon>
        <taxon>Enterobacterales</taxon>
        <taxon>Enterobacteriaceae</taxon>
        <taxon>Escherichia</taxon>
    </lineage>
</organism>
<dbReference type="InterPro" id="IPR036156">
    <property type="entry name" value="Beta-gal/glucu_dom_sf"/>
</dbReference>
<proteinExistence type="inferred from homology"/>
<dbReference type="PANTHER" id="PTHR46323:SF2">
    <property type="entry name" value="BETA-GALACTOSIDASE"/>
    <property type="match status" value="1"/>
</dbReference>
<sequence length="236" mass="27009">MVLRWSDGSYLEDQDMWRMSGIFRDVSLLHKPSTQISDFHVATHFNDDFSRAVLEAEVQMYGELRDELRVTVSLWQGETQVASGTAPFGGEIIDERGGYADRVTLRLNVENPKLWSAEIPNLYRAVVELHTADGTLIEAEASDVGFREVRIENGLLLLNGKPLLIRGVNRHEHHPLHGQVMDEQTMVQDILLMKQNNFNAVRCSHYPNHPLWYTLCDRYGLYVVDEATLKPTAWCQ</sequence>
<dbReference type="Gene3D" id="2.60.40.10">
    <property type="entry name" value="Immunoglobulins"/>
    <property type="match status" value="1"/>
</dbReference>
<dbReference type="GO" id="GO:0004565">
    <property type="term" value="F:beta-galactosidase activity"/>
    <property type="evidence" value="ECO:0007669"/>
    <property type="project" value="UniProtKB-EC"/>
</dbReference>
<dbReference type="InterPro" id="IPR006101">
    <property type="entry name" value="Glyco_hydro_2"/>
</dbReference>
<dbReference type="SUPFAM" id="SSF51445">
    <property type="entry name" value="(Trans)glycosidases"/>
    <property type="match status" value="1"/>
</dbReference>
<evidence type="ECO:0000256" key="1">
    <source>
        <dbReference type="ARBA" id="ARBA00001412"/>
    </source>
</evidence>
<evidence type="ECO:0000259" key="7">
    <source>
        <dbReference type="Pfam" id="PF00703"/>
    </source>
</evidence>
<dbReference type="Gene3D" id="2.60.120.260">
    <property type="entry name" value="Galactose-binding domain-like"/>
    <property type="match status" value="1"/>
</dbReference>
<feature type="domain" description="Glycosyl hydrolases family 2 sugar binding" evidence="9">
    <location>
        <begin position="1"/>
        <end position="32"/>
    </location>
</feature>
<dbReference type="Pfam" id="PF02836">
    <property type="entry name" value="Glyco_hydro_2_C"/>
    <property type="match status" value="1"/>
</dbReference>
<evidence type="ECO:0000256" key="5">
    <source>
        <dbReference type="ARBA" id="ARBA00023295"/>
    </source>
</evidence>
<dbReference type="InterPro" id="IPR008979">
    <property type="entry name" value="Galactose-bd-like_sf"/>
</dbReference>
<dbReference type="GO" id="GO:0005990">
    <property type="term" value="P:lactose catabolic process"/>
    <property type="evidence" value="ECO:0007669"/>
    <property type="project" value="TreeGrafter"/>
</dbReference>
<evidence type="ECO:0000313" key="10">
    <source>
        <dbReference type="EMBL" id="STK65759.1"/>
    </source>
</evidence>
<dbReference type="InterPro" id="IPR013783">
    <property type="entry name" value="Ig-like_fold"/>
</dbReference>
<evidence type="ECO:0000256" key="2">
    <source>
        <dbReference type="ARBA" id="ARBA00007401"/>
    </source>
</evidence>
<dbReference type="Proteomes" id="UP000255543">
    <property type="component" value="Unassembled WGS sequence"/>
</dbReference>
<gene>
    <name evidence="10" type="primary">lacZ_4</name>
    <name evidence="10" type="ORF">NCTC8179_01595</name>
</gene>
<dbReference type="InterPro" id="IPR006102">
    <property type="entry name" value="Ig-like_GH2"/>
</dbReference>
<dbReference type="SUPFAM" id="SSF49303">
    <property type="entry name" value="beta-Galactosidase/glucuronidase domain"/>
    <property type="match status" value="1"/>
</dbReference>
<dbReference type="Gene3D" id="3.20.20.80">
    <property type="entry name" value="Glycosidases"/>
    <property type="match status" value="1"/>
</dbReference>
<dbReference type="FunFam" id="2.60.40.10:FF:000680">
    <property type="entry name" value="Beta-galactosidase"/>
    <property type="match status" value="1"/>
</dbReference>
<evidence type="ECO:0000259" key="8">
    <source>
        <dbReference type="Pfam" id="PF02836"/>
    </source>
</evidence>
<comment type="similarity">
    <text evidence="2 6">Belongs to the glycosyl hydrolase 2 family.</text>
</comment>
<feature type="domain" description="Glycoside hydrolase family 2 immunoglobulin-like beta-sandwich" evidence="7">
    <location>
        <begin position="34"/>
        <end position="147"/>
    </location>
</feature>
<name>A0A376ZPH9_ECOLX</name>
<protein>
    <recommendedName>
        <fullName evidence="3">beta-galactosidase</fullName>
        <ecNumber evidence="3">3.2.1.23</ecNumber>
    </recommendedName>
</protein>
<evidence type="ECO:0000256" key="6">
    <source>
        <dbReference type="RuleBase" id="RU361154"/>
    </source>
</evidence>
<dbReference type="PANTHER" id="PTHR46323">
    <property type="entry name" value="BETA-GALACTOSIDASE"/>
    <property type="match status" value="1"/>
</dbReference>
<dbReference type="Pfam" id="PF02837">
    <property type="entry name" value="Glyco_hydro_2_N"/>
    <property type="match status" value="1"/>
</dbReference>
<evidence type="ECO:0000256" key="3">
    <source>
        <dbReference type="ARBA" id="ARBA00012756"/>
    </source>
</evidence>
<keyword evidence="5 6" id="KW-0326">Glycosidase</keyword>
<dbReference type="InterPro" id="IPR050347">
    <property type="entry name" value="Bact_Beta-galactosidase"/>
</dbReference>
<dbReference type="EMBL" id="UGEB01000001">
    <property type="protein sequence ID" value="STK65759.1"/>
    <property type="molecule type" value="Genomic_DNA"/>
</dbReference>
<dbReference type="PROSITE" id="PS00719">
    <property type="entry name" value="GLYCOSYL_HYDROL_F2_1"/>
    <property type="match status" value="1"/>
</dbReference>
<evidence type="ECO:0000256" key="4">
    <source>
        <dbReference type="ARBA" id="ARBA00022801"/>
    </source>
</evidence>
<dbReference type="PRINTS" id="PR00132">
    <property type="entry name" value="GLHYDRLASE2"/>
</dbReference>
<keyword evidence="4 6" id="KW-0378">Hydrolase</keyword>
<dbReference type="AlphaFoldDB" id="A0A376ZPH9"/>
<dbReference type="SUPFAM" id="SSF49785">
    <property type="entry name" value="Galactose-binding domain-like"/>
    <property type="match status" value="1"/>
</dbReference>